<dbReference type="Pfam" id="PF10551">
    <property type="entry name" value="MULE"/>
    <property type="match status" value="1"/>
</dbReference>
<evidence type="ECO:0000259" key="1">
    <source>
        <dbReference type="Pfam" id="PF10551"/>
    </source>
</evidence>
<dbReference type="InterPro" id="IPR018289">
    <property type="entry name" value="MULE_transposase_dom"/>
</dbReference>
<evidence type="ECO:0000313" key="2">
    <source>
        <dbReference type="EMBL" id="KAG7365179.1"/>
    </source>
</evidence>
<dbReference type="PANTHER" id="PTHR31973">
    <property type="entry name" value="POLYPROTEIN, PUTATIVE-RELATED"/>
    <property type="match status" value="1"/>
</dbReference>
<comment type="caution">
    <text evidence="2">The sequence shown here is derived from an EMBL/GenBank/DDBJ whole genome shotgun (WGS) entry which is preliminary data.</text>
</comment>
<dbReference type="AlphaFoldDB" id="A0A9K3LMH1"/>
<accession>A0A9K3LMH1</accession>
<dbReference type="EMBL" id="JAGRRH010000009">
    <property type="protein sequence ID" value="KAG7365179.1"/>
    <property type="molecule type" value="Genomic_DNA"/>
</dbReference>
<protein>
    <submittedName>
        <fullName evidence="2">MULE transposase domain containing protein</fullName>
    </submittedName>
</protein>
<feature type="domain" description="MULE transposase" evidence="1">
    <location>
        <begin position="3"/>
        <end position="81"/>
    </location>
</feature>
<organism evidence="2 3">
    <name type="scientific">Nitzschia inconspicua</name>
    <dbReference type="NCBI Taxonomy" id="303405"/>
    <lineage>
        <taxon>Eukaryota</taxon>
        <taxon>Sar</taxon>
        <taxon>Stramenopiles</taxon>
        <taxon>Ochrophyta</taxon>
        <taxon>Bacillariophyta</taxon>
        <taxon>Bacillariophyceae</taxon>
        <taxon>Bacillariophycidae</taxon>
        <taxon>Bacillariales</taxon>
        <taxon>Bacillariaceae</taxon>
        <taxon>Nitzschia</taxon>
    </lineage>
</organism>
<reference evidence="2" key="2">
    <citation type="submission" date="2021-04" db="EMBL/GenBank/DDBJ databases">
        <authorList>
            <person name="Podell S."/>
        </authorList>
    </citation>
    <scope>NUCLEOTIDE SEQUENCE</scope>
    <source>
        <strain evidence="2">Hildebrandi</strain>
    </source>
</reference>
<proteinExistence type="predicted"/>
<dbReference type="Proteomes" id="UP000693970">
    <property type="component" value="Unassembled WGS sequence"/>
</dbReference>
<dbReference type="PANTHER" id="PTHR31973:SF195">
    <property type="entry name" value="MUDR FAMILY TRANSPOSASE"/>
    <property type="match status" value="1"/>
</dbReference>
<sequence length="121" mass="13565">MDKIYPIAFAITADNENGQGWDWVLRNLDAGLPNLTIAHYRVGCAYKLFLLQSDRQKGLDEACKACFPANHHCYCAVHIRRNVEGRHGKKIGHRPKAMDGLCLAVGRHIASPVRGSELQHF</sequence>
<evidence type="ECO:0000313" key="3">
    <source>
        <dbReference type="Proteomes" id="UP000693970"/>
    </source>
</evidence>
<name>A0A9K3LMH1_9STRA</name>
<gene>
    <name evidence="2" type="ORF">IV203_038382</name>
</gene>
<keyword evidence="3" id="KW-1185">Reference proteome</keyword>
<reference evidence="2" key="1">
    <citation type="journal article" date="2021" name="Sci. Rep.">
        <title>Diploid genomic architecture of Nitzschia inconspicua, an elite biomass production diatom.</title>
        <authorList>
            <person name="Oliver A."/>
            <person name="Podell S."/>
            <person name="Pinowska A."/>
            <person name="Traller J.C."/>
            <person name="Smith S.R."/>
            <person name="McClure R."/>
            <person name="Beliaev A."/>
            <person name="Bohutskyi P."/>
            <person name="Hill E.A."/>
            <person name="Rabines A."/>
            <person name="Zheng H."/>
            <person name="Allen L.Z."/>
            <person name="Kuo A."/>
            <person name="Grigoriev I.V."/>
            <person name="Allen A.E."/>
            <person name="Hazlebeck D."/>
            <person name="Allen E.E."/>
        </authorList>
    </citation>
    <scope>NUCLEOTIDE SEQUENCE</scope>
    <source>
        <strain evidence="2">Hildebrandi</strain>
    </source>
</reference>